<protein>
    <submittedName>
        <fullName evidence="2">Uncharacterized protein</fullName>
    </submittedName>
</protein>
<evidence type="ECO:0000256" key="1">
    <source>
        <dbReference type="SAM" id="MobiDB-lite"/>
    </source>
</evidence>
<gene>
    <name evidence="2" type="ORF">VaNZ11_001882</name>
    <name evidence="3" type="ORF">VaNZ11_004852</name>
</gene>
<keyword evidence="4" id="KW-1185">Reference proteome</keyword>
<feature type="region of interest" description="Disordered" evidence="1">
    <location>
        <begin position="369"/>
        <end position="390"/>
    </location>
</feature>
<feature type="region of interest" description="Disordered" evidence="1">
    <location>
        <begin position="1"/>
        <end position="26"/>
    </location>
</feature>
<reference evidence="2 4" key="2">
    <citation type="journal article" date="2023" name="IScience">
        <title>Expanded male sex-determining region conserved during the evolution of homothallism in the green alga Volvox.</title>
        <authorList>
            <person name="Yamamoto K."/>
            <person name="Matsuzaki R."/>
            <person name="Mahakham W."/>
            <person name="Heman W."/>
            <person name="Sekimoto H."/>
            <person name="Kawachi M."/>
            <person name="Minakuchi Y."/>
            <person name="Toyoda A."/>
            <person name="Nozaki H."/>
        </authorList>
    </citation>
    <scope>NUCLEOTIDE SEQUENCE [LARGE SCALE GENOMIC DNA]</scope>
    <source>
        <strain evidence="2 4">NIES-4468</strain>
    </source>
</reference>
<dbReference type="EMBL" id="BSDZ01000004">
    <property type="protein sequence ID" value="GLI60037.1"/>
    <property type="molecule type" value="Genomic_DNA"/>
</dbReference>
<feature type="compositionally biased region" description="Low complexity" evidence="1">
    <location>
        <begin position="265"/>
        <end position="301"/>
    </location>
</feature>
<proteinExistence type="predicted"/>
<evidence type="ECO:0000313" key="3">
    <source>
        <dbReference type="EMBL" id="GLI62289.1"/>
    </source>
</evidence>
<evidence type="ECO:0000313" key="2">
    <source>
        <dbReference type="EMBL" id="GLI60037.1"/>
    </source>
</evidence>
<comment type="caution">
    <text evidence="2">The sequence shown here is derived from an EMBL/GenBank/DDBJ whole genome shotgun (WGS) entry which is preliminary data.</text>
</comment>
<feature type="region of interest" description="Disordered" evidence="1">
    <location>
        <begin position="256"/>
        <end position="306"/>
    </location>
</feature>
<feature type="compositionally biased region" description="Polar residues" evidence="1">
    <location>
        <begin position="8"/>
        <end position="24"/>
    </location>
</feature>
<evidence type="ECO:0000313" key="4">
    <source>
        <dbReference type="Proteomes" id="UP001165090"/>
    </source>
</evidence>
<feature type="region of interest" description="Disordered" evidence="1">
    <location>
        <begin position="195"/>
        <end position="222"/>
    </location>
</feature>
<feature type="compositionally biased region" description="Pro residues" evidence="1">
    <location>
        <begin position="373"/>
        <end position="386"/>
    </location>
</feature>
<feature type="compositionally biased region" description="Basic and acidic residues" evidence="1">
    <location>
        <begin position="195"/>
        <end position="205"/>
    </location>
</feature>
<dbReference type="Proteomes" id="UP001165090">
    <property type="component" value="Unassembled WGS sequence"/>
</dbReference>
<reference evidence="2" key="1">
    <citation type="submission" date="2022-12" db="EMBL/GenBank/DDBJ databases">
        <authorList>
            <person name="Yamamoto K."/>
            <person name="Nozaki H."/>
        </authorList>
    </citation>
    <scope>NUCLEOTIDE SEQUENCE</scope>
    <source>
        <strain evidence="2">NIES-4468</strain>
    </source>
</reference>
<name>A0ABQ5RSP1_9CHLO</name>
<feature type="region of interest" description="Disordered" evidence="1">
    <location>
        <begin position="228"/>
        <end position="247"/>
    </location>
</feature>
<organism evidence="2 4">
    <name type="scientific">Volvox africanus</name>
    <dbReference type="NCBI Taxonomy" id="51714"/>
    <lineage>
        <taxon>Eukaryota</taxon>
        <taxon>Viridiplantae</taxon>
        <taxon>Chlorophyta</taxon>
        <taxon>core chlorophytes</taxon>
        <taxon>Chlorophyceae</taxon>
        <taxon>CS clade</taxon>
        <taxon>Chlamydomonadales</taxon>
        <taxon>Volvocaceae</taxon>
        <taxon>Volvox</taxon>
    </lineage>
</organism>
<accession>A0ABQ5RSP1</accession>
<sequence length="401" mass="43071">MYPEFRLTTMSTKGQDAGRNSSRGKISPPRWAAWRTNIYVQDLGAMSLVLARNEADASGRNYLIIKDVANQLRNLGAPITDRLLNSWVDARKSLKRIIVKDPILLGRLKDLQVVGRRASAIKLASCAAICRAIVNVAILQPLCLAIEELKKAHPPLHATCAQVTPVQLKRAEVYEARLPAAKRLCTISSAAAEGARDEAEAEKDNQPVPNKTSQQEDHCYSQNPITKITNSSREHGTCDEPADAPNNIPIIKKAQQVIATDEQRQQQQQQPPTAAAAFAPSAANAPAAATPADAAPSISTPHQEPPVCKLAASDSICTKPVSPTPIPRTFPAAPAGHRFSRRPLISRCIPPVMSTKTFHQQAGPIALAGGPKTSPPPPRLLPPPPAAAASRYYPPLTLLLA</sequence>
<dbReference type="EMBL" id="BSDZ01000011">
    <property type="protein sequence ID" value="GLI62289.1"/>
    <property type="molecule type" value="Genomic_DNA"/>
</dbReference>